<dbReference type="PANTHER" id="PTHR33375">
    <property type="entry name" value="CHROMOSOME-PARTITIONING PROTEIN PARB-RELATED"/>
    <property type="match status" value="1"/>
</dbReference>
<accession>M3AAT0</accession>
<dbReference type="PRINTS" id="PR00508">
    <property type="entry name" value="S21N4MTFRASE"/>
</dbReference>
<dbReference type="InterPro" id="IPR029063">
    <property type="entry name" value="SAM-dependent_MTases_sf"/>
</dbReference>
<dbReference type="SMART" id="SM00470">
    <property type="entry name" value="ParB"/>
    <property type="match status" value="1"/>
</dbReference>
<dbReference type="Gene3D" id="3.40.50.150">
    <property type="entry name" value="Vaccinia Virus protein VP39"/>
    <property type="match status" value="1"/>
</dbReference>
<evidence type="ECO:0000259" key="6">
    <source>
        <dbReference type="SMART" id="SM00470"/>
    </source>
</evidence>
<dbReference type="REBASE" id="86554">
    <property type="entry name" value="M2.MspSO1ORF10894P"/>
</dbReference>
<dbReference type="eggNOG" id="COG0863">
    <property type="taxonomic scope" value="Bacteria"/>
</dbReference>
<proteinExistence type="inferred from homology"/>
<dbReference type="GO" id="GO:0003677">
    <property type="term" value="F:DNA binding"/>
    <property type="evidence" value="ECO:0007669"/>
    <property type="project" value="InterPro"/>
</dbReference>
<evidence type="ECO:0000256" key="5">
    <source>
        <dbReference type="SAM" id="MobiDB-lite"/>
    </source>
</evidence>
<dbReference type="GO" id="GO:0032259">
    <property type="term" value="P:methylation"/>
    <property type="evidence" value="ECO:0007669"/>
    <property type="project" value="UniProtKB-KW"/>
</dbReference>
<dbReference type="InterPro" id="IPR001091">
    <property type="entry name" value="RM_Methyltransferase"/>
</dbReference>
<feature type="compositionally biased region" description="Acidic residues" evidence="5">
    <location>
        <begin position="140"/>
        <end position="156"/>
    </location>
</feature>
<dbReference type="PATRIC" id="fig|1244869.3.peg.2199"/>
<dbReference type="PANTHER" id="PTHR33375:SF1">
    <property type="entry name" value="CHROMOSOME-PARTITIONING PROTEIN PARB-RELATED"/>
    <property type="match status" value="1"/>
</dbReference>
<comment type="catalytic activity">
    <reaction evidence="3">
        <text>a 2'-deoxyadenosine in DNA + S-adenosyl-L-methionine = an N(6)-methyl-2'-deoxyadenosine in DNA + S-adenosyl-L-homocysteine + H(+)</text>
        <dbReference type="Rhea" id="RHEA:15197"/>
        <dbReference type="Rhea" id="RHEA-COMP:12418"/>
        <dbReference type="Rhea" id="RHEA-COMP:12419"/>
        <dbReference type="ChEBI" id="CHEBI:15378"/>
        <dbReference type="ChEBI" id="CHEBI:57856"/>
        <dbReference type="ChEBI" id="CHEBI:59789"/>
        <dbReference type="ChEBI" id="CHEBI:90615"/>
        <dbReference type="ChEBI" id="CHEBI:90616"/>
        <dbReference type="EC" id="2.1.1.72"/>
    </reaction>
</comment>
<reference evidence="7 8" key="1">
    <citation type="journal article" date="2014" name="Genome Announc.">
        <title>Draft Genome Sequence of Magnetospirillum sp. Strain SO-1, a Freshwater Magnetotactic Bacterium Isolated from the Ol'khovka River, Russia.</title>
        <authorList>
            <person name="Grouzdev D.S."/>
            <person name="Dziuba M.V."/>
            <person name="Sukhacheva M.S."/>
            <person name="Mardanov A.V."/>
            <person name="Beletskiy A.V."/>
            <person name="Kuznetsov B.B."/>
            <person name="Skryabin K.G."/>
        </authorList>
    </citation>
    <scope>NUCLEOTIDE SEQUENCE [LARGE SCALE GENOMIC DNA]</scope>
    <source>
        <strain evidence="7 8">SO-1</strain>
    </source>
</reference>
<dbReference type="CDD" id="cd16403">
    <property type="entry name" value="ParB_N_like_MT"/>
    <property type="match status" value="1"/>
</dbReference>
<dbReference type="SUPFAM" id="SSF110849">
    <property type="entry name" value="ParB/Sulfiredoxin"/>
    <property type="match status" value="1"/>
</dbReference>
<dbReference type="RefSeq" id="WP_008617343.1">
    <property type="nucleotide sequence ID" value="NZ_AONQ01000025.1"/>
</dbReference>
<gene>
    <name evidence="7" type="ORF">H261_10904</name>
</gene>
<dbReference type="GO" id="GO:0005694">
    <property type="term" value="C:chromosome"/>
    <property type="evidence" value="ECO:0007669"/>
    <property type="project" value="TreeGrafter"/>
</dbReference>
<dbReference type="STRING" id="1244869.H261_10904"/>
<dbReference type="InterPro" id="IPR036086">
    <property type="entry name" value="ParB/Sulfiredoxin_sf"/>
</dbReference>
<evidence type="ECO:0000313" key="7">
    <source>
        <dbReference type="EMBL" id="EME69908.1"/>
    </source>
</evidence>
<keyword evidence="2" id="KW-0808">Transferase</keyword>
<feature type="domain" description="ParB-like N-terminal" evidence="6">
    <location>
        <begin position="10"/>
        <end position="96"/>
    </location>
</feature>
<feature type="region of interest" description="Disordered" evidence="5">
    <location>
        <begin position="140"/>
        <end position="165"/>
    </location>
</feature>
<evidence type="ECO:0000256" key="2">
    <source>
        <dbReference type="ARBA" id="ARBA00022679"/>
    </source>
</evidence>
<dbReference type="GO" id="GO:0045881">
    <property type="term" value="P:positive regulation of sporulation resulting in formation of a cellular spore"/>
    <property type="evidence" value="ECO:0007669"/>
    <property type="project" value="TreeGrafter"/>
</dbReference>
<dbReference type="AlphaFoldDB" id="M3AAT0"/>
<evidence type="ECO:0000256" key="1">
    <source>
        <dbReference type="ARBA" id="ARBA00022603"/>
    </source>
</evidence>
<dbReference type="Proteomes" id="UP000011744">
    <property type="component" value="Unassembled WGS sequence"/>
</dbReference>
<dbReference type="Gene3D" id="3.90.1530.10">
    <property type="entry name" value="Conserved hypothetical protein from pyrococcus furiosus pfu- 392566-001, ParB domain"/>
    <property type="match status" value="1"/>
</dbReference>
<dbReference type="EC" id="2.1.1.-" evidence="4"/>
<dbReference type="PIRSF" id="PIRSF036758">
    <property type="entry name" value="Aden_M_ParB"/>
    <property type="match status" value="1"/>
</dbReference>
<dbReference type="Pfam" id="PF02195">
    <property type="entry name" value="ParB_N"/>
    <property type="match status" value="1"/>
</dbReference>
<dbReference type="GO" id="GO:0009007">
    <property type="term" value="F:site-specific DNA-methyltransferase (adenine-specific) activity"/>
    <property type="evidence" value="ECO:0007669"/>
    <property type="project" value="UniProtKB-EC"/>
</dbReference>
<evidence type="ECO:0000313" key="8">
    <source>
        <dbReference type="Proteomes" id="UP000011744"/>
    </source>
</evidence>
<dbReference type="InterPro" id="IPR050336">
    <property type="entry name" value="Chromosome_partition/occlusion"/>
</dbReference>
<evidence type="ECO:0000256" key="3">
    <source>
        <dbReference type="ARBA" id="ARBA00047942"/>
    </source>
</evidence>
<dbReference type="eggNOG" id="COG1475">
    <property type="taxonomic scope" value="Bacteria"/>
</dbReference>
<dbReference type="EMBL" id="AONQ01000025">
    <property type="protein sequence ID" value="EME69908.1"/>
    <property type="molecule type" value="Genomic_DNA"/>
</dbReference>
<dbReference type="InterPro" id="IPR002941">
    <property type="entry name" value="DNA_methylase_N4/N6"/>
</dbReference>
<comment type="similarity">
    <text evidence="4">Belongs to the N(4)/N(6)-methyltransferase family.</text>
</comment>
<keyword evidence="8" id="KW-1185">Reference proteome</keyword>
<evidence type="ECO:0000256" key="4">
    <source>
        <dbReference type="RuleBase" id="RU362026"/>
    </source>
</evidence>
<dbReference type="InterPro" id="IPR003115">
    <property type="entry name" value="ParB_N"/>
</dbReference>
<keyword evidence="1 7" id="KW-0489">Methyltransferase</keyword>
<protein>
    <recommendedName>
        <fullName evidence="4">Methyltransferase</fullName>
        <ecNumber evidence="4">2.1.1.-</ecNumber>
    </recommendedName>
</protein>
<organism evidence="7 8">
    <name type="scientific">Paramagnetospirillum caucaseum</name>
    <dbReference type="NCBI Taxonomy" id="1244869"/>
    <lineage>
        <taxon>Bacteria</taxon>
        <taxon>Pseudomonadati</taxon>
        <taxon>Pseudomonadota</taxon>
        <taxon>Alphaproteobacteria</taxon>
        <taxon>Rhodospirillales</taxon>
        <taxon>Magnetospirillaceae</taxon>
        <taxon>Paramagnetospirillum</taxon>
    </lineage>
</organism>
<comment type="caution">
    <text evidence="7">The sequence shown here is derived from an EMBL/GenBank/DDBJ whole genome shotgun (WGS) entry which is preliminary data.</text>
</comment>
<dbReference type="InterPro" id="IPR015840">
    <property type="entry name" value="DNA_MeTrfase_ParB"/>
</dbReference>
<name>M3AAT0_9PROT</name>
<dbReference type="GO" id="GO:0008170">
    <property type="term" value="F:N-methyltransferase activity"/>
    <property type="evidence" value="ECO:0007669"/>
    <property type="project" value="InterPro"/>
</dbReference>
<dbReference type="Pfam" id="PF01555">
    <property type="entry name" value="N6_N4_Mtase"/>
    <property type="match status" value="1"/>
</dbReference>
<sequence length="423" mass="45752">MTHPFPETVEAWPIDRLIPYGRNARTHSDGQVAQIAASIVEFGWTNPVLADSQGNVIAGHGRLAAAKSLGLDTVPVVLLDHLTEAQRRAYILADNKLALNAGWDEETLAAELHALNGDGYDLGIIGFSDEELEALMAPLDDEDTGQGDGAGEDEAPEPPADPVTRPGDLWILGQHRLLCGDSTVVTDVDRLLGGAKPHLLVSDPPYGVEYAPEWRNEAGVSTTTRTGKVANDDRADWREAWALFPGEVAYVWHAGIHAGVVAESLRACDFEIRSQIIWSKPRFVLSRGHYHWQHEPCWYAVRKTATGHWQGARDQATVWAIGSGGDEDEATVHGTQKPVECMRRPMINNSAEGDGVYEPFAGSGTTVIAAETTGRVCFAMELNPAYADVTVGRWQKMTGQKAILDGDGRCFEEIAAGKAVSAG</sequence>
<dbReference type="SUPFAM" id="SSF53335">
    <property type="entry name" value="S-adenosyl-L-methionine-dependent methyltransferases"/>
    <property type="match status" value="1"/>
</dbReference>
<dbReference type="OrthoDB" id="7806498at2"/>
<dbReference type="GO" id="GO:0007059">
    <property type="term" value="P:chromosome segregation"/>
    <property type="evidence" value="ECO:0007669"/>
    <property type="project" value="TreeGrafter"/>
</dbReference>